<dbReference type="Pfam" id="PF14253">
    <property type="entry name" value="AbiH"/>
    <property type="match status" value="1"/>
</dbReference>
<dbReference type="EMBL" id="CP015897">
    <property type="protein sequence ID" value="ARD97773.1"/>
    <property type="molecule type" value="Genomic_DNA"/>
</dbReference>
<dbReference type="RefSeq" id="WP_021214667.1">
    <property type="nucleotide sequence ID" value="NZ_CP015896.1"/>
</dbReference>
<dbReference type="Proteomes" id="UP000663169">
    <property type="component" value="Chromosome"/>
</dbReference>
<proteinExistence type="predicted"/>
<dbReference type="Proteomes" id="UP001055586">
    <property type="component" value="Chromosome"/>
</dbReference>
<dbReference type="AlphaFoldDB" id="A0A1V0NCW1"/>
<evidence type="ECO:0000313" key="6">
    <source>
        <dbReference type="Proteomes" id="UP000192095"/>
    </source>
</evidence>
<evidence type="ECO:0000313" key="2">
    <source>
        <dbReference type="EMBL" id="ARD97773.1"/>
    </source>
</evidence>
<dbReference type="EMBL" id="CP090823">
    <property type="protein sequence ID" value="ARD95057.1"/>
    <property type="molecule type" value="Genomic_DNA"/>
</dbReference>
<dbReference type="EMBL" id="CP015902">
    <property type="protein sequence ID" value="ARE19668.1"/>
    <property type="molecule type" value="Genomic_DNA"/>
</dbReference>
<dbReference type="Proteomes" id="UP000192095">
    <property type="component" value="Chromosome"/>
</dbReference>
<dbReference type="EMBL" id="CP031926">
    <property type="protein sequence ID" value="QRZ33858.1"/>
    <property type="molecule type" value="Genomic_DNA"/>
</dbReference>
<accession>A0A1V0NCW1</accession>
<protein>
    <submittedName>
        <fullName evidence="1">AbiH family protein</fullName>
    </submittedName>
</protein>
<sequence length="346" mass="41455">MKLYIVGNGFDLSHNLKTSYTEFRLYLLEHRDEVYTDEDLIISKGDILRNFERYCQPNDLWSDFEEQTEKIISEISEGKIIIFEEEWSCKLDIGGERHKFIDCFKKLIKKQDSTFDTDIYHNEIQEYALKYFNNKVRELYIWVPYLYISFQEWIQTIILKNTKNIYEIDEDSSVISFNYTNTMEDVYQQKDVLHLHGSVKNLEDVVLGFHSPEIDDKLPGLETSFTKEFKETQRMFAEQGSRKLNSNKFYDENIGRFYKPVNLLKDSIESFVKNKNIHEVIILGHSYNKIDWVYFKELVRCAPEAKYLFSYYSQNDKENINKIILENKFDIDCEKIHVDNFKIKKD</sequence>
<dbReference type="Proteomes" id="UP000192085">
    <property type="component" value="Chromosome"/>
</dbReference>
<reference evidence="4" key="3">
    <citation type="submission" date="2023-04" db="EMBL/GenBank/DDBJ databases">
        <authorList>
            <person name="McDonnell B."/>
        </authorList>
    </citation>
    <scope>NUCLEOTIDE SEQUENCE</scope>
    <source>
        <strain evidence="4">223</strain>
        <strain evidence="3">UC06</strain>
    </source>
</reference>
<dbReference type="InterPro" id="IPR025935">
    <property type="entry name" value="AbiH"/>
</dbReference>
<reference evidence="1" key="4">
    <citation type="submission" date="2023-09" db="EMBL/GenBank/DDBJ databases">
        <title>Complete Genomes and Methylome analysis of Lactococcus lactis subs lactis strains.</title>
        <authorList>
            <person name="Fomenkov A."/>
            <person name="McDonnell B."/>
            <person name="Sun L."/>
            <person name="Van Sinderen D."/>
            <person name="Roberts R.J."/>
        </authorList>
    </citation>
    <scope>NUCLEOTIDE SEQUENCE</scope>
    <source>
        <strain evidence="1">229</strain>
    </source>
</reference>
<organism evidence="2 5">
    <name type="scientific">Lactococcus lactis subsp. lactis</name>
    <name type="common">Streptococcus lactis</name>
    <dbReference type="NCBI Taxonomy" id="1360"/>
    <lineage>
        <taxon>Bacteria</taxon>
        <taxon>Bacillati</taxon>
        <taxon>Bacillota</taxon>
        <taxon>Bacilli</taxon>
        <taxon>Lactobacillales</taxon>
        <taxon>Streptococcaceae</taxon>
        <taxon>Lactococcus</taxon>
    </lineage>
</organism>
<evidence type="ECO:0000313" key="1">
    <source>
        <dbReference type="EMBL" id="ARD95057.1"/>
    </source>
</evidence>
<reference evidence="5 6" key="1">
    <citation type="journal article" date="2017" name="BMC Genomics">
        <title>Comparative and functional genomics of the Lactococcus lactis taxon; insights into evolution and niche adaptation.</title>
        <authorList>
            <person name="Kelleher P."/>
            <person name="Bottacini F."/>
            <person name="Mahony J."/>
            <person name="Kilcawley K.N."/>
            <person name="van Sinderen D."/>
        </authorList>
    </citation>
    <scope>NUCLEOTIDE SEQUENCE [LARGE SCALE GENOMIC DNA]</scope>
    <source>
        <strain evidence="2 5">275</strain>
        <strain evidence="3 6">UC06</strain>
    </source>
</reference>
<evidence type="ECO:0000313" key="5">
    <source>
        <dbReference type="Proteomes" id="UP000192085"/>
    </source>
</evidence>
<evidence type="ECO:0000313" key="3">
    <source>
        <dbReference type="EMBL" id="ARE19668.1"/>
    </source>
</evidence>
<gene>
    <name evidence="4" type="ORF">LL223_0189</name>
    <name evidence="1" type="ORF">LL229_0165</name>
    <name evidence="2" type="ORF">LL275_0135</name>
    <name evidence="3" type="ORF">LLUC06_0119</name>
</gene>
<reference evidence="4" key="2">
    <citation type="journal article" date="2020" name="Mol. Microbiol.">
        <title>The CWPS Rubik's cube: Linking diversity of cell wall polysaccharide structures with the encoded biosynthetic machinery of selected Lactococcus lactis strains.</title>
        <authorList>
            <person name="Mahony J."/>
            <person name="Frantzen C."/>
            <person name="Vinogradov E."/>
            <person name="Sadovskaya I."/>
            <person name="Theodorou I."/>
            <person name="Kelleher P."/>
            <person name="Chapot-Chartier M.P."/>
            <person name="Cambillau C."/>
            <person name="Holo H."/>
            <person name="van Sinderen D."/>
        </authorList>
    </citation>
    <scope>NUCLEOTIDE SEQUENCE</scope>
    <source>
        <strain evidence="4">223</strain>
    </source>
</reference>
<name>A0A1V0NCW1_LACLL</name>
<evidence type="ECO:0000313" key="4">
    <source>
        <dbReference type="EMBL" id="QRZ33858.1"/>
    </source>
</evidence>